<dbReference type="PANTHER" id="PTHR42929:SF5">
    <property type="entry name" value="ABC TRANSPORTER PERMEASE PROTEIN"/>
    <property type="match status" value="1"/>
</dbReference>
<comment type="caution">
    <text evidence="10">The sequence shown here is derived from an EMBL/GenBank/DDBJ whole genome shotgun (WGS) entry which is preliminary data.</text>
</comment>
<feature type="transmembrane region" description="Helical" evidence="8">
    <location>
        <begin position="251"/>
        <end position="272"/>
    </location>
</feature>
<dbReference type="Pfam" id="PF00528">
    <property type="entry name" value="BPD_transp_1"/>
    <property type="match status" value="1"/>
</dbReference>
<keyword evidence="4" id="KW-1003">Cell membrane</keyword>
<keyword evidence="11" id="KW-1185">Reference proteome</keyword>
<protein>
    <submittedName>
        <fullName evidence="10">Spermidine/putrescine transport system permease protein</fullName>
    </submittedName>
</protein>
<evidence type="ECO:0000256" key="1">
    <source>
        <dbReference type="ARBA" id="ARBA00004651"/>
    </source>
</evidence>
<dbReference type="PROSITE" id="PS50928">
    <property type="entry name" value="ABC_TM1"/>
    <property type="match status" value="1"/>
</dbReference>
<organism evidence="10 11">
    <name type="scientific">Azospirillum rugosum</name>
    <dbReference type="NCBI Taxonomy" id="416170"/>
    <lineage>
        <taxon>Bacteria</taxon>
        <taxon>Pseudomonadati</taxon>
        <taxon>Pseudomonadota</taxon>
        <taxon>Alphaproteobacteria</taxon>
        <taxon>Rhodospirillales</taxon>
        <taxon>Azospirillaceae</taxon>
        <taxon>Azospirillum</taxon>
    </lineage>
</organism>
<evidence type="ECO:0000256" key="5">
    <source>
        <dbReference type="ARBA" id="ARBA00022692"/>
    </source>
</evidence>
<dbReference type="InterPro" id="IPR000515">
    <property type="entry name" value="MetI-like"/>
</dbReference>
<sequence>MLSVLNRGTAAPGALKPWLLLLPLVLFLCAFFLVPLGQVALMSVTEPEFGLGNYAHLTSDGLYLQVFLNTFLTALGVALCCLLLGYPLAYLMAQSSPRVAALLMLLVTMSFWTSFLVRTYAWMVLLGNNGPVTAFLAFLGWDPPPHLLFTRLSSTLAMVHILIPYMVMSLYSVMKRIDPALLRAAESLGARPWSVFRQVYLPLSAPGMVNGATLVFMICLGFYVTPVLLGSPQEQMVAGLIGTQIEEFLDFGQASAMAMVLLASTLIVLTVYHRRFGLDRLWG</sequence>
<evidence type="ECO:0000256" key="4">
    <source>
        <dbReference type="ARBA" id="ARBA00022475"/>
    </source>
</evidence>
<evidence type="ECO:0000256" key="6">
    <source>
        <dbReference type="ARBA" id="ARBA00022989"/>
    </source>
</evidence>
<dbReference type="Gene3D" id="1.10.3720.10">
    <property type="entry name" value="MetI-like"/>
    <property type="match status" value="1"/>
</dbReference>
<dbReference type="InterPro" id="IPR035906">
    <property type="entry name" value="MetI-like_sf"/>
</dbReference>
<evidence type="ECO:0000256" key="3">
    <source>
        <dbReference type="ARBA" id="ARBA00022448"/>
    </source>
</evidence>
<feature type="transmembrane region" description="Helical" evidence="8">
    <location>
        <begin position="66"/>
        <end position="89"/>
    </location>
</feature>
<evidence type="ECO:0000256" key="8">
    <source>
        <dbReference type="RuleBase" id="RU363032"/>
    </source>
</evidence>
<evidence type="ECO:0000256" key="7">
    <source>
        <dbReference type="ARBA" id="ARBA00023136"/>
    </source>
</evidence>
<dbReference type="SUPFAM" id="SSF161098">
    <property type="entry name" value="MetI-like"/>
    <property type="match status" value="1"/>
</dbReference>
<keyword evidence="7 8" id="KW-0472">Membrane</keyword>
<dbReference type="CDD" id="cd06261">
    <property type="entry name" value="TM_PBP2"/>
    <property type="match status" value="1"/>
</dbReference>
<evidence type="ECO:0000256" key="2">
    <source>
        <dbReference type="ARBA" id="ARBA00007069"/>
    </source>
</evidence>
<name>A0ABS4SUH7_9PROT</name>
<dbReference type="RefSeq" id="WP_209771085.1">
    <property type="nucleotide sequence ID" value="NZ_JAGINP010000028.1"/>
</dbReference>
<dbReference type="Proteomes" id="UP000781958">
    <property type="component" value="Unassembled WGS sequence"/>
</dbReference>
<proteinExistence type="inferred from homology"/>
<feature type="transmembrane region" description="Helical" evidence="8">
    <location>
        <begin position="207"/>
        <end position="231"/>
    </location>
</feature>
<evidence type="ECO:0000313" key="10">
    <source>
        <dbReference type="EMBL" id="MBP2296223.1"/>
    </source>
</evidence>
<feature type="transmembrane region" description="Helical" evidence="8">
    <location>
        <begin position="101"/>
        <end position="126"/>
    </location>
</feature>
<gene>
    <name evidence="10" type="ORF">J2851_006038</name>
</gene>
<comment type="subcellular location">
    <subcellularLocation>
        <location evidence="1 8">Cell membrane</location>
        <topology evidence="1 8">Multi-pass membrane protein</topology>
    </subcellularLocation>
</comment>
<keyword evidence="5 8" id="KW-0812">Transmembrane</keyword>
<keyword evidence="6 8" id="KW-1133">Transmembrane helix</keyword>
<reference evidence="10 11" key="1">
    <citation type="submission" date="2021-03" db="EMBL/GenBank/DDBJ databases">
        <title>Genomic Encyclopedia of Type Strains, Phase III (KMG-III): the genomes of soil and plant-associated and newly described type strains.</title>
        <authorList>
            <person name="Whitman W."/>
        </authorList>
    </citation>
    <scope>NUCLEOTIDE SEQUENCE [LARGE SCALE GENOMIC DNA]</scope>
    <source>
        <strain evidence="10 11">IMMIB AFH-6</strain>
    </source>
</reference>
<feature type="transmembrane region" description="Helical" evidence="8">
    <location>
        <begin position="146"/>
        <end position="167"/>
    </location>
</feature>
<evidence type="ECO:0000259" key="9">
    <source>
        <dbReference type="PROSITE" id="PS50928"/>
    </source>
</evidence>
<dbReference type="EMBL" id="JAGINP010000028">
    <property type="protein sequence ID" value="MBP2296223.1"/>
    <property type="molecule type" value="Genomic_DNA"/>
</dbReference>
<dbReference type="PANTHER" id="PTHR42929">
    <property type="entry name" value="INNER MEMBRANE ABC TRANSPORTER PERMEASE PROTEIN YDCU-RELATED-RELATED"/>
    <property type="match status" value="1"/>
</dbReference>
<evidence type="ECO:0000313" key="11">
    <source>
        <dbReference type="Proteomes" id="UP000781958"/>
    </source>
</evidence>
<feature type="domain" description="ABC transmembrane type-1" evidence="9">
    <location>
        <begin position="67"/>
        <end position="272"/>
    </location>
</feature>
<accession>A0ABS4SUH7</accession>
<keyword evidence="3 8" id="KW-0813">Transport</keyword>
<comment type="similarity">
    <text evidence="2">Belongs to the binding-protein-dependent transport system permease family. CysTW subfamily.</text>
</comment>